<dbReference type="AlphaFoldDB" id="A0A8S2WNW1"/>
<sequence length="104" mass="11286">MAAAEGVGSVFIWVNVRLCNKRSAYLQLSAKVDTDADALVISNKQCADLKLMCVGEGVYRDIGLTYKVYEGAEIEYMGRSAEIVVHSVVDLEKPLLGMSAIRAS</sequence>
<dbReference type="EMBL" id="CAJOBA010083570">
    <property type="protein sequence ID" value="CAF4452887.1"/>
    <property type="molecule type" value="Genomic_DNA"/>
</dbReference>
<accession>A0A8S2WNW1</accession>
<evidence type="ECO:0000313" key="1">
    <source>
        <dbReference type="EMBL" id="CAF4452887.1"/>
    </source>
</evidence>
<proteinExistence type="predicted"/>
<dbReference type="Proteomes" id="UP000682733">
    <property type="component" value="Unassembled WGS sequence"/>
</dbReference>
<name>A0A8S2WNW1_9BILA</name>
<reference evidence="1" key="1">
    <citation type="submission" date="2021-02" db="EMBL/GenBank/DDBJ databases">
        <authorList>
            <person name="Nowell W R."/>
        </authorList>
    </citation>
    <scope>NUCLEOTIDE SEQUENCE</scope>
</reference>
<comment type="caution">
    <text evidence="1">The sequence shown here is derived from an EMBL/GenBank/DDBJ whole genome shotgun (WGS) entry which is preliminary data.</text>
</comment>
<gene>
    <name evidence="1" type="ORF">TMI583_LOCUS45903</name>
</gene>
<protein>
    <submittedName>
        <fullName evidence="1">Uncharacterized protein</fullName>
    </submittedName>
</protein>
<organism evidence="1 2">
    <name type="scientific">Didymodactylos carnosus</name>
    <dbReference type="NCBI Taxonomy" id="1234261"/>
    <lineage>
        <taxon>Eukaryota</taxon>
        <taxon>Metazoa</taxon>
        <taxon>Spiralia</taxon>
        <taxon>Gnathifera</taxon>
        <taxon>Rotifera</taxon>
        <taxon>Eurotatoria</taxon>
        <taxon>Bdelloidea</taxon>
        <taxon>Philodinida</taxon>
        <taxon>Philodinidae</taxon>
        <taxon>Didymodactylos</taxon>
    </lineage>
</organism>
<evidence type="ECO:0000313" key="2">
    <source>
        <dbReference type="Proteomes" id="UP000682733"/>
    </source>
</evidence>